<dbReference type="PANTHER" id="PTHR45784:SF5">
    <property type="entry name" value="C-TYPE LECTIN DOMAIN FAMILY 20 MEMBER A-RELATED"/>
    <property type="match status" value="1"/>
</dbReference>
<dbReference type="AlphaFoldDB" id="A0A8X8BX57"/>
<dbReference type="InterPro" id="IPR016187">
    <property type="entry name" value="CTDL_fold"/>
</dbReference>
<dbReference type="PANTHER" id="PTHR45784">
    <property type="entry name" value="C-TYPE LECTIN DOMAIN FAMILY 20 MEMBER A-RELATED"/>
    <property type="match status" value="1"/>
</dbReference>
<dbReference type="SMART" id="SM00034">
    <property type="entry name" value="CLECT"/>
    <property type="match status" value="1"/>
</dbReference>
<dbReference type="PROSITE" id="PS50041">
    <property type="entry name" value="C_TYPE_LECTIN_2"/>
    <property type="match status" value="1"/>
</dbReference>
<evidence type="ECO:0000259" key="2">
    <source>
        <dbReference type="PROSITE" id="PS50041"/>
    </source>
</evidence>
<dbReference type="InterPro" id="IPR018378">
    <property type="entry name" value="C-type_lectin_CS"/>
</dbReference>
<reference evidence="3 4" key="1">
    <citation type="journal article" date="2021" name="Cell">
        <title>Tracing the genetic footprints of vertebrate landing in non-teleost ray-finned fishes.</title>
        <authorList>
            <person name="Bi X."/>
            <person name="Wang K."/>
            <person name="Yang L."/>
            <person name="Pan H."/>
            <person name="Jiang H."/>
            <person name="Wei Q."/>
            <person name="Fang M."/>
            <person name="Yu H."/>
            <person name="Zhu C."/>
            <person name="Cai Y."/>
            <person name="He Y."/>
            <person name="Gan X."/>
            <person name="Zeng H."/>
            <person name="Yu D."/>
            <person name="Zhu Y."/>
            <person name="Jiang H."/>
            <person name="Qiu Q."/>
            <person name="Yang H."/>
            <person name="Zhang Y.E."/>
            <person name="Wang W."/>
            <person name="Zhu M."/>
            <person name="He S."/>
            <person name="Zhang G."/>
        </authorList>
    </citation>
    <scope>NUCLEOTIDE SEQUENCE [LARGE SCALE GENOMIC DNA]</scope>
    <source>
        <strain evidence="3">Bchr_013</strain>
    </source>
</reference>
<feature type="non-terminal residue" evidence="3">
    <location>
        <position position="1"/>
    </location>
</feature>
<dbReference type="InterPro" id="IPR001304">
    <property type="entry name" value="C-type_lectin-like"/>
</dbReference>
<keyword evidence="4" id="KW-1185">Reference proteome</keyword>
<evidence type="ECO:0000256" key="1">
    <source>
        <dbReference type="ARBA" id="ARBA00023157"/>
    </source>
</evidence>
<feature type="non-terminal residue" evidence="3">
    <location>
        <position position="204"/>
    </location>
</feature>
<keyword evidence="1" id="KW-1015">Disulfide bond</keyword>
<proteinExistence type="predicted"/>
<evidence type="ECO:0000313" key="4">
    <source>
        <dbReference type="Proteomes" id="UP000886611"/>
    </source>
</evidence>
<sequence>MKSITPTDSLKVAVMTHSLEGSLVRLKSDSRSRSSKAWLGTLLGACDGSMFPSLDLKGFCACQEDVSSGCRIPSGLSYMETNMIAVLLLTESCTPISCTSTYIFVQYLLSWDNAQKYCRANYTDLVTIEDQTLNDQLLNKTARRYSWIGLRHENDNWRWSNGEPLAYTNWKREFFCAVLQSDGSWNDLVCGEEHPFMCFKGKFN</sequence>
<evidence type="ECO:0000313" key="3">
    <source>
        <dbReference type="EMBL" id="KAG2469437.1"/>
    </source>
</evidence>
<dbReference type="Proteomes" id="UP000886611">
    <property type="component" value="Unassembled WGS sequence"/>
</dbReference>
<comment type="caution">
    <text evidence="3">The sequence shown here is derived from an EMBL/GenBank/DDBJ whole genome shotgun (WGS) entry which is preliminary data.</text>
</comment>
<accession>A0A8X8BX57</accession>
<organism evidence="3 4">
    <name type="scientific">Polypterus senegalus</name>
    <name type="common">Senegal bichir</name>
    <dbReference type="NCBI Taxonomy" id="55291"/>
    <lineage>
        <taxon>Eukaryota</taxon>
        <taxon>Metazoa</taxon>
        <taxon>Chordata</taxon>
        <taxon>Craniata</taxon>
        <taxon>Vertebrata</taxon>
        <taxon>Euteleostomi</taxon>
        <taxon>Actinopterygii</taxon>
        <taxon>Polypteriformes</taxon>
        <taxon>Polypteridae</taxon>
        <taxon>Polypterus</taxon>
    </lineage>
</organism>
<dbReference type="InterPro" id="IPR016186">
    <property type="entry name" value="C-type_lectin-like/link_sf"/>
</dbReference>
<name>A0A8X8BX57_POLSE</name>
<dbReference type="EMBL" id="JAATIS010000220">
    <property type="protein sequence ID" value="KAG2469437.1"/>
    <property type="molecule type" value="Genomic_DNA"/>
</dbReference>
<protein>
    <submittedName>
        <fullName evidence="3">PGCA protein</fullName>
    </submittedName>
</protein>
<dbReference type="Pfam" id="PF00059">
    <property type="entry name" value="Lectin_C"/>
    <property type="match status" value="1"/>
</dbReference>
<dbReference type="Gene3D" id="3.10.100.10">
    <property type="entry name" value="Mannose-Binding Protein A, subunit A"/>
    <property type="match status" value="1"/>
</dbReference>
<dbReference type="SUPFAM" id="SSF56436">
    <property type="entry name" value="C-type lectin-like"/>
    <property type="match status" value="1"/>
</dbReference>
<gene>
    <name evidence="3" type="primary">Acan_1</name>
    <name evidence="3" type="ORF">GTO96_0004405</name>
</gene>
<feature type="domain" description="C-type lectin" evidence="2">
    <location>
        <begin position="102"/>
        <end position="199"/>
    </location>
</feature>
<dbReference type="PROSITE" id="PS00615">
    <property type="entry name" value="C_TYPE_LECTIN_1"/>
    <property type="match status" value="1"/>
</dbReference>